<evidence type="ECO:0000256" key="6">
    <source>
        <dbReference type="ARBA" id="ARBA00023251"/>
    </source>
</evidence>
<dbReference type="InterPro" id="IPR020846">
    <property type="entry name" value="MFS_dom"/>
</dbReference>
<dbReference type="Proteomes" id="UP001499884">
    <property type="component" value="Unassembled WGS sequence"/>
</dbReference>
<proteinExistence type="predicted"/>
<keyword evidence="6" id="KW-0046">Antibiotic resistance</keyword>
<dbReference type="EMBL" id="BAABEP010000035">
    <property type="protein sequence ID" value="GAA3742894.1"/>
    <property type="molecule type" value="Genomic_DNA"/>
</dbReference>
<organism evidence="10 11">
    <name type="scientific">Streptomyces tremellae</name>
    <dbReference type="NCBI Taxonomy" id="1124239"/>
    <lineage>
        <taxon>Bacteria</taxon>
        <taxon>Bacillati</taxon>
        <taxon>Actinomycetota</taxon>
        <taxon>Actinomycetes</taxon>
        <taxon>Kitasatosporales</taxon>
        <taxon>Streptomycetaceae</taxon>
        <taxon>Streptomyces</taxon>
    </lineage>
</organism>
<feature type="transmembrane region" description="Helical" evidence="8">
    <location>
        <begin position="502"/>
        <end position="522"/>
    </location>
</feature>
<dbReference type="Gene3D" id="1.20.1250.20">
    <property type="entry name" value="MFS general substrate transporter like domains"/>
    <property type="match status" value="1"/>
</dbReference>
<feature type="transmembrane region" description="Helical" evidence="8">
    <location>
        <begin position="237"/>
        <end position="255"/>
    </location>
</feature>
<feature type="compositionally biased region" description="Low complexity" evidence="7">
    <location>
        <begin position="59"/>
        <end position="69"/>
    </location>
</feature>
<feature type="domain" description="Major facilitator superfamily (MFS) profile" evidence="9">
    <location>
        <begin position="78"/>
        <end position="526"/>
    </location>
</feature>
<evidence type="ECO:0000259" key="9">
    <source>
        <dbReference type="PROSITE" id="PS50850"/>
    </source>
</evidence>
<accession>A0ABP7FLI1</accession>
<evidence type="ECO:0000313" key="11">
    <source>
        <dbReference type="Proteomes" id="UP001499884"/>
    </source>
</evidence>
<dbReference type="InterPro" id="IPR036259">
    <property type="entry name" value="MFS_trans_sf"/>
</dbReference>
<keyword evidence="11" id="KW-1185">Reference proteome</keyword>
<evidence type="ECO:0000256" key="7">
    <source>
        <dbReference type="SAM" id="MobiDB-lite"/>
    </source>
</evidence>
<feature type="transmembrane region" description="Helical" evidence="8">
    <location>
        <begin position="169"/>
        <end position="190"/>
    </location>
</feature>
<dbReference type="InterPro" id="IPR011701">
    <property type="entry name" value="MFS"/>
</dbReference>
<sequence length="534" mass="54043">MSTTDTRHPRTDGGDDTTSRTPGTTGPEPGPETASAGAESAESAAAGSAGAAGPGPGGPDAAETSGAAPAGRGFAGRLTLPLLMGSLLNPLNTTMISTALVSIGRDFGVGAADTAWLISVLYLASAVAQPVLGKLADSLGPRRVFLGGLVVVFASGLVGALAPSFGWLLVSRLLLGIGTSAAYPAAMSVLRDEGRRVGRTPPRPVLARLSFAGLGSAAVGPTLGGLLVGAFGWRGIFAVNLPVALAAFVLALVFVPKDGTGAQRAAARAADPAAGAQSSVWRSVDPLGIGLFTTALTLLAFFLLDLGHPVWWLLAPFAVTSLVLARWQLRAKQPFIDLRMLAANGALARTYLRHGISYLLIYCVMYGFTQWLEDGRGYSSSTTGLLMLPMSLAALVCSLLGARTKGIRGPLTLAALLLLGGASLLAFIGGGTPLVVLLVAGACFGVPQGLIGTSNQAAVQSYSPAHSIGSAAGLQRTAQYIGAIAASSLIALAYGQKASDSGLHLMAAVSTGLGVLLIAVTLTDRALRRGTRTA</sequence>
<comment type="subcellular location">
    <subcellularLocation>
        <location evidence="1">Cell membrane</location>
        <topology evidence="1">Multi-pass membrane protein</topology>
    </subcellularLocation>
</comment>
<feature type="compositionally biased region" description="Low complexity" evidence="7">
    <location>
        <begin position="19"/>
        <end position="49"/>
    </location>
</feature>
<evidence type="ECO:0000256" key="8">
    <source>
        <dbReference type="SAM" id="Phobius"/>
    </source>
</evidence>
<reference evidence="11" key="1">
    <citation type="journal article" date="2019" name="Int. J. Syst. Evol. Microbiol.">
        <title>The Global Catalogue of Microorganisms (GCM) 10K type strain sequencing project: providing services to taxonomists for standard genome sequencing and annotation.</title>
        <authorList>
            <consortium name="The Broad Institute Genomics Platform"/>
            <consortium name="The Broad Institute Genome Sequencing Center for Infectious Disease"/>
            <person name="Wu L."/>
            <person name="Ma J."/>
        </authorList>
    </citation>
    <scope>NUCLEOTIDE SEQUENCE [LARGE SCALE GENOMIC DNA]</scope>
    <source>
        <strain evidence="11">JCM 30846</strain>
    </source>
</reference>
<feature type="transmembrane region" description="Helical" evidence="8">
    <location>
        <begin position="287"/>
        <end position="304"/>
    </location>
</feature>
<feature type="transmembrane region" description="Helical" evidence="8">
    <location>
        <begin position="409"/>
        <end position="428"/>
    </location>
</feature>
<evidence type="ECO:0000256" key="1">
    <source>
        <dbReference type="ARBA" id="ARBA00004651"/>
    </source>
</evidence>
<evidence type="ECO:0000256" key="4">
    <source>
        <dbReference type="ARBA" id="ARBA00022989"/>
    </source>
</evidence>
<feature type="transmembrane region" description="Helical" evidence="8">
    <location>
        <begin position="350"/>
        <end position="372"/>
    </location>
</feature>
<dbReference type="PANTHER" id="PTHR42718">
    <property type="entry name" value="MAJOR FACILITATOR SUPERFAMILY MULTIDRUG TRANSPORTER MFSC"/>
    <property type="match status" value="1"/>
</dbReference>
<feature type="compositionally biased region" description="Basic and acidic residues" evidence="7">
    <location>
        <begin position="1"/>
        <end position="13"/>
    </location>
</feature>
<feature type="transmembrane region" description="Helical" evidence="8">
    <location>
        <begin position="144"/>
        <end position="163"/>
    </location>
</feature>
<gene>
    <name evidence="10" type="ORF">GCM10023082_44650</name>
</gene>
<feature type="transmembrane region" description="Helical" evidence="8">
    <location>
        <begin position="384"/>
        <end position="402"/>
    </location>
</feature>
<keyword evidence="5 8" id="KW-0472">Membrane</keyword>
<dbReference type="PROSITE" id="PS50850">
    <property type="entry name" value="MFS"/>
    <property type="match status" value="1"/>
</dbReference>
<evidence type="ECO:0000256" key="5">
    <source>
        <dbReference type="ARBA" id="ARBA00023136"/>
    </source>
</evidence>
<dbReference type="SUPFAM" id="SSF103473">
    <property type="entry name" value="MFS general substrate transporter"/>
    <property type="match status" value="1"/>
</dbReference>
<evidence type="ECO:0000256" key="2">
    <source>
        <dbReference type="ARBA" id="ARBA00022448"/>
    </source>
</evidence>
<keyword evidence="4 8" id="KW-1133">Transmembrane helix</keyword>
<dbReference type="Pfam" id="PF07690">
    <property type="entry name" value="MFS_1"/>
    <property type="match status" value="1"/>
</dbReference>
<feature type="region of interest" description="Disordered" evidence="7">
    <location>
        <begin position="1"/>
        <end position="69"/>
    </location>
</feature>
<protein>
    <submittedName>
        <fullName evidence="10">MFS transporter</fullName>
    </submittedName>
</protein>
<evidence type="ECO:0000313" key="10">
    <source>
        <dbReference type="EMBL" id="GAA3742894.1"/>
    </source>
</evidence>
<name>A0ABP7FLI1_9ACTN</name>
<feature type="transmembrane region" description="Helical" evidence="8">
    <location>
        <begin position="211"/>
        <end position="231"/>
    </location>
</feature>
<evidence type="ECO:0000256" key="3">
    <source>
        <dbReference type="ARBA" id="ARBA00022692"/>
    </source>
</evidence>
<comment type="caution">
    <text evidence="10">The sequence shown here is derived from an EMBL/GenBank/DDBJ whole genome shotgun (WGS) entry which is preliminary data.</text>
</comment>
<keyword evidence="2" id="KW-0813">Transport</keyword>
<feature type="transmembrane region" description="Helical" evidence="8">
    <location>
        <begin position="310"/>
        <end position="329"/>
    </location>
</feature>
<dbReference type="PANTHER" id="PTHR42718:SF9">
    <property type="entry name" value="MAJOR FACILITATOR SUPERFAMILY MULTIDRUG TRANSPORTER MFSC"/>
    <property type="match status" value="1"/>
</dbReference>
<keyword evidence="3 8" id="KW-0812">Transmembrane</keyword>
<dbReference type="Gene3D" id="1.20.1720.10">
    <property type="entry name" value="Multidrug resistance protein D"/>
    <property type="match status" value="1"/>
</dbReference>